<evidence type="ECO:0000259" key="1">
    <source>
        <dbReference type="Pfam" id="PF22790"/>
    </source>
</evidence>
<accession>A0A942YKF4</accession>
<dbReference type="Proteomes" id="UP000682713">
    <property type="component" value="Unassembled WGS sequence"/>
</dbReference>
<keyword evidence="3" id="KW-1185">Reference proteome</keyword>
<organism evidence="2 3">
    <name type="scientific">Lederbergia citrisecunda</name>
    <dbReference type="NCBI Taxonomy" id="2833583"/>
    <lineage>
        <taxon>Bacteria</taxon>
        <taxon>Bacillati</taxon>
        <taxon>Bacillota</taxon>
        <taxon>Bacilli</taxon>
        <taxon>Bacillales</taxon>
        <taxon>Bacillaceae</taxon>
        <taxon>Lederbergia</taxon>
    </lineage>
</organism>
<protein>
    <recommendedName>
        <fullName evidence="1">YkoP-like domain-containing protein</fullName>
    </recommendedName>
</protein>
<dbReference type="RefSeq" id="WP_213112824.1">
    <property type="nucleotide sequence ID" value="NZ_JAGYPJ010000001.1"/>
</dbReference>
<name>A0A942YKF4_9BACI</name>
<dbReference type="EMBL" id="JAGYPJ010000001">
    <property type="protein sequence ID" value="MBS4199592.1"/>
    <property type="molecule type" value="Genomic_DNA"/>
</dbReference>
<dbReference type="AlphaFoldDB" id="A0A942YKF4"/>
<dbReference type="Pfam" id="PF22790">
    <property type="entry name" value="YkoP"/>
    <property type="match status" value="1"/>
</dbReference>
<sequence>MRSYLISIWSFLDPVYYHFTRLTYVAYEESTQNIFRIRLTKYKGRKIVLSDGTEIQKNDILVKIHLHNVRLLKELKDIESELKKAKIIYRYVQKSLSGVEFYIQDHYCSEKIKGIVGITLLHKGCERLGFEVVDITHPMYRLFKFVSFFPIALLSQQNMSLKNIFMKQAPKYLFMSKNRLSTLYKNSIR</sequence>
<evidence type="ECO:0000313" key="3">
    <source>
        <dbReference type="Proteomes" id="UP000682713"/>
    </source>
</evidence>
<proteinExistence type="predicted"/>
<evidence type="ECO:0000313" key="2">
    <source>
        <dbReference type="EMBL" id="MBS4199592.1"/>
    </source>
</evidence>
<reference evidence="2 3" key="1">
    <citation type="submission" date="2021-05" db="EMBL/GenBank/DDBJ databases">
        <title>Novel Bacillus species.</title>
        <authorList>
            <person name="Liu G."/>
        </authorList>
    </citation>
    <scope>NUCLEOTIDE SEQUENCE [LARGE SCALE GENOMIC DNA]</scope>
    <source>
        <strain evidence="2 3">FJAT-49732</strain>
    </source>
</reference>
<comment type="caution">
    <text evidence="2">The sequence shown here is derived from an EMBL/GenBank/DDBJ whole genome shotgun (WGS) entry which is preliminary data.</text>
</comment>
<dbReference type="InterPro" id="IPR054467">
    <property type="entry name" value="YkoP-like_dom"/>
</dbReference>
<gene>
    <name evidence="2" type="ORF">KHA93_07985</name>
</gene>
<feature type="domain" description="YkoP-like" evidence="1">
    <location>
        <begin position="2"/>
        <end position="184"/>
    </location>
</feature>